<dbReference type="PANTHER" id="PTHR12138">
    <property type="entry name" value="PRIMATE-EXPANDED PROTEIN FAMILY"/>
    <property type="match status" value="1"/>
</dbReference>
<reference evidence="1" key="2">
    <citation type="submission" date="2019-01" db="EMBL/GenBank/DDBJ databases">
        <authorList>
            <person name="Graves T."/>
            <person name="Eichler E.E."/>
            <person name="Wilson R.K."/>
        </authorList>
    </citation>
    <scope>NUCLEOTIDE SEQUENCE [LARGE SCALE GENOMIC DNA]</scope>
    <source>
        <strain evidence="1">17573</strain>
    </source>
</reference>
<sequence>MFLREGKGQISKGITIHGAHESPERDRIGSHLRQQVLFAGSWHTKNGGFPFFNYYVRWSFSLSPKLECSGAISAHCNLHLLGSSNSPVSASRVAETTGAHHYTWLTFVFLVETGFHHVGQAGLELLTSGDLPASASQSAGITGVNHCA</sequence>
<dbReference type="GeneTree" id="ENSGT01120000271815"/>
<keyword evidence="2" id="KW-1185">Reference proteome</keyword>
<reference evidence="2" key="1">
    <citation type="journal article" date="2007" name="Science">
        <title>Evolutionary and biomedical insights from the rhesus macaque genome.</title>
        <authorList>
            <person name="Gibbs R.A."/>
            <person name="Rogers J."/>
            <person name="Katze M.G."/>
            <person name="Bumgarner R."/>
            <person name="Weinstock G.M."/>
            <person name="Mardis E.R."/>
            <person name="Remington K.A."/>
            <person name="Strausberg R.L."/>
            <person name="Venter J.C."/>
            <person name="Wilson R.K."/>
            <person name="Batzer M.A."/>
            <person name="Bustamante C.D."/>
            <person name="Eichler E.E."/>
            <person name="Hahn M.W."/>
            <person name="Hardison R.C."/>
            <person name="Makova K.D."/>
            <person name="Miller W."/>
            <person name="Milosavljevic A."/>
            <person name="Palermo R.E."/>
            <person name="Siepel A."/>
            <person name="Sikela J.M."/>
            <person name="Attaway T."/>
            <person name="Bell S."/>
            <person name="Bernard K.E."/>
            <person name="Buhay C.J."/>
            <person name="Chandrabose M.N."/>
            <person name="Dao M."/>
            <person name="Davis C."/>
            <person name="Delehaunty K.D."/>
            <person name="Ding Y."/>
            <person name="Dinh H.H."/>
            <person name="Dugan-Rocha S."/>
            <person name="Fulton L.A."/>
            <person name="Gabisi R.A."/>
            <person name="Garner T.T."/>
            <person name="Godfrey J."/>
            <person name="Hawes A.C."/>
            <person name="Hernandez J."/>
            <person name="Hines S."/>
            <person name="Holder M."/>
            <person name="Hume J."/>
            <person name="Jhangiani S.N."/>
            <person name="Joshi V."/>
            <person name="Khan Z.M."/>
            <person name="Kirkness E.F."/>
            <person name="Cree A."/>
            <person name="Fowler R.G."/>
            <person name="Lee S."/>
            <person name="Lewis L.R."/>
            <person name="Li Z."/>
            <person name="Liu Y.-S."/>
            <person name="Moore S.M."/>
            <person name="Muzny D."/>
            <person name="Nazareth L.V."/>
            <person name="Ngo D.N."/>
            <person name="Okwuonu G.O."/>
            <person name="Pai G."/>
            <person name="Parker D."/>
            <person name="Paul H.A."/>
            <person name="Pfannkoch C."/>
            <person name="Pohl C.S."/>
            <person name="Rogers Y.-H.C."/>
            <person name="Ruiz S.J."/>
            <person name="Sabo A."/>
            <person name="Santibanez J."/>
            <person name="Schneider B.W."/>
            <person name="Smith S.M."/>
            <person name="Sodergren E."/>
            <person name="Svatek A.F."/>
            <person name="Utterback T.R."/>
            <person name="Vattathil S."/>
            <person name="Warren W."/>
            <person name="White C.S."/>
            <person name="Chinwalla A.T."/>
            <person name="Feng Y."/>
            <person name="Halpern A.L."/>
            <person name="Hillier L.W."/>
            <person name="Huang X."/>
            <person name="Minx P."/>
            <person name="Nelson J.O."/>
            <person name="Pepin K.H."/>
            <person name="Qin X."/>
            <person name="Sutton G.G."/>
            <person name="Venter E."/>
            <person name="Walenz B.P."/>
            <person name="Wallis J.W."/>
            <person name="Worley K.C."/>
            <person name="Yang S.-P."/>
            <person name="Jones S.M."/>
            <person name="Marra M.A."/>
            <person name="Rocchi M."/>
            <person name="Schein J.E."/>
            <person name="Baertsch R."/>
            <person name="Clarke L."/>
            <person name="Csuros M."/>
            <person name="Glasscock J."/>
            <person name="Harris R.A."/>
            <person name="Havlak P."/>
            <person name="Jackson A.R."/>
            <person name="Jiang H."/>
            <person name="Liu Y."/>
            <person name="Messina D.N."/>
            <person name="Shen Y."/>
            <person name="Song H.X.-Z."/>
            <person name="Wylie T."/>
            <person name="Zhang L."/>
            <person name="Birney E."/>
            <person name="Han K."/>
            <person name="Konkel M.K."/>
            <person name="Lee J."/>
            <person name="Smit A.F.A."/>
            <person name="Ullmer B."/>
            <person name="Wang H."/>
            <person name="Xing J."/>
            <person name="Burhans R."/>
            <person name="Cheng Z."/>
            <person name="Karro J.E."/>
            <person name="Ma J."/>
            <person name="Raney B."/>
            <person name="She X."/>
            <person name="Cox M.J."/>
            <person name="Demuth J.P."/>
            <person name="Dumas L.J."/>
            <person name="Han S.-G."/>
            <person name="Hopkins J."/>
            <person name="Karimpour-Fard A."/>
            <person name="Kim Y.H."/>
            <person name="Pollack J.R."/>
            <person name="Vinar T."/>
            <person name="Addo-Quaye C."/>
            <person name="Degenhardt J."/>
            <person name="Denby A."/>
            <person name="Hubisz M.J."/>
            <person name="Indap A."/>
            <person name="Kosiol C."/>
            <person name="Lahn B.T."/>
            <person name="Lawson H.A."/>
            <person name="Marklein A."/>
            <person name="Nielsen R."/>
            <person name="Vallender E.J."/>
            <person name="Clark A.G."/>
            <person name="Ferguson B."/>
            <person name="Hernandez R.D."/>
            <person name="Hirani K."/>
            <person name="Kehrer-Sawatzki H."/>
            <person name="Kolb J."/>
            <person name="Patil S."/>
            <person name="Pu L.-L."/>
            <person name="Ren Y."/>
            <person name="Smith D.G."/>
            <person name="Wheeler D.A."/>
            <person name="Schenck I."/>
            <person name="Ball E.V."/>
            <person name="Chen R."/>
            <person name="Cooper D.N."/>
            <person name="Giardine B."/>
            <person name="Hsu F."/>
            <person name="Kent W.J."/>
            <person name="Lesk A."/>
            <person name="Nelson D.L."/>
            <person name="O'brien W.E."/>
            <person name="Pruefer K."/>
            <person name="Stenson P.D."/>
            <person name="Wallace J.C."/>
            <person name="Ke H."/>
            <person name="Liu X.-M."/>
            <person name="Wang P."/>
            <person name="Xiang A.P."/>
            <person name="Yang F."/>
            <person name="Barber G.P."/>
            <person name="Haussler D."/>
            <person name="Karolchik D."/>
            <person name="Kern A.D."/>
            <person name="Kuhn R.M."/>
            <person name="Smith K.E."/>
            <person name="Zwieg A.S."/>
        </authorList>
    </citation>
    <scope>NUCLEOTIDE SEQUENCE [LARGE SCALE GENOMIC DNA]</scope>
    <source>
        <strain evidence="2">17573</strain>
    </source>
</reference>
<evidence type="ECO:0000313" key="2">
    <source>
        <dbReference type="Proteomes" id="UP000006718"/>
    </source>
</evidence>
<reference evidence="1" key="4">
    <citation type="submission" date="2025-09" db="UniProtKB">
        <authorList>
            <consortium name="Ensembl"/>
        </authorList>
    </citation>
    <scope>IDENTIFICATION</scope>
    <source>
        <strain evidence="1">17573</strain>
    </source>
</reference>
<dbReference type="AlphaFoldDB" id="A0A5F7ZMC7"/>
<dbReference type="PANTHER" id="PTHR12138:SF133">
    <property type="entry name" value="SECRETED PROTEIN"/>
    <property type="match status" value="1"/>
</dbReference>
<reference evidence="1" key="3">
    <citation type="submission" date="2025-08" db="UniProtKB">
        <authorList>
            <consortium name="Ensembl"/>
        </authorList>
    </citation>
    <scope>IDENTIFICATION</scope>
    <source>
        <strain evidence="1">17573</strain>
    </source>
</reference>
<dbReference type="VEuPathDB" id="HostDB:ENSMMUG00000053858"/>
<protein>
    <submittedName>
        <fullName evidence="1">Uncharacterized protein</fullName>
    </submittedName>
</protein>
<dbReference type="InParanoid" id="A0A5F7ZMC7"/>
<proteinExistence type="predicted"/>
<dbReference type="Proteomes" id="UP000006718">
    <property type="component" value="Chromosome 1"/>
</dbReference>
<accession>A0A5F7ZMC7</accession>
<dbReference type="Ensembl" id="ENSMMUT00000088334.1">
    <property type="protein sequence ID" value="ENSMMUP00000066331.1"/>
    <property type="gene ID" value="ENSMMUG00000053858.1"/>
</dbReference>
<dbReference type="PRINTS" id="PR02045">
    <property type="entry name" value="F138DOMAIN"/>
</dbReference>
<organism evidence="1 2">
    <name type="scientific">Macaca mulatta</name>
    <name type="common">Rhesus macaque</name>
    <dbReference type="NCBI Taxonomy" id="9544"/>
    <lineage>
        <taxon>Eukaryota</taxon>
        <taxon>Metazoa</taxon>
        <taxon>Chordata</taxon>
        <taxon>Craniata</taxon>
        <taxon>Vertebrata</taxon>
        <taxon>Euteleostomi</taxon>
        <taxon>Mammalia</taxon>
        <taxon>Eutheria</taxon>
        <taxon>Euarchontoglires</taxon>
        <taxon>Primates</taxon>
        <taxon>Haplorrhini</taxon>
        <taxon>Catarrhini</taxon>
        <taxon>Cercopithecidae</taxon>
        <taxon>Cercopithecinae</taxon>
        <taxon>Macaca</taxon>
    </lineage>
</organism>
<name>A0A5F7ZMC7_MACMU</name>
<evidence type="ECO:0000313" key="1">
    <source>
        <dbReference type="Ensembl" id="ENSMMUP00000066331.1"/>
    </source>
</evidence>